<reference evidence="3" key="1">
    <citation type="submission" date="2020-10" db="EMBL/GenBank/DDBJ databases">
        <title>Taxonomic study of unclassified bacteria belonging to the class Ktedonobacteria.</title>
        <authorList>
            <person name="Yabe S."/>
            <person name="Wang C.M."/>
            <person name="Zheng Y."/>
            <person name="Sakai Y."/>
            <person name="Cavaletti L."/>
            <person name="Monciardini P."/>
            <person name="Donadio S."/>
        </authorList>
    </citation>
    <scope>NUCLEOTIDE SEQUENCE</scope>
    <source>
        <strain evidence="3">SOSP1-1</strain>
    </source>
</reference>
<proteinExistence type="predicted"/>
<comment type="caution">
    <text evidence="3">The sequence shown here is derived from an EMBL/GenBank/DDBJ whole genome shotgun (WGS) entry which is preliminary data.</text>
</comment>
<dbReference type="EMBL" id="BNJF01000001">
    <property type="protein sequence ID" value="GHO43702.1"/>
    <property type="molecule type" value="Genomic_DNA"/>
</dbReference>
<accession>A0A8J3HZW8</accession>
<name>A0A8J3HZW8_9CHLR</name>
<keyword evidence="2" id="KW-0812">Transmembrane</keyword>
<protein>
    <recommendedName>
        <fullName evidence="5">Carboxypeptidase regulatory-like domain-containing protein</fullName>
    </recommendedName>
</protein>
<sequence>MSAYSPAPFYNLSRILWRAGGALLLAVLLCGIFTWMPVSAHTYAGGTGRVYGKLLNGTTKQPMAGQTVTLQIAQGDSSKDAQTAVTDAGGNYNFPNLSNDKTLTFAVYIKYQNANYSTDRLSLVNQSQQQADLTVYDATSDSSKMAVIESTVLVQGVDAKRNVLSVSEIFAFKNLDGRAFVGSLDASQGRPKALFFPLPAGARAISLKKGFDGYRAIQAANGFASDAAVLPGDSEFSFNFEVPYSGNSLNFDYKAMYPTLDISFMVPTQMHVSSADATPKGVINNADHPYNLYNATNLVKDRQLLFKVEGLPQATESLSNTKNSGFSIASLNNLWLIVGIIVLLAVVILAWNIIRVVRIKLGLEEDTRKPAKSKGSAKGKQAKRAEEEEEDSRDKKEKALLKELLELDKAYDAKEISKSTYEEKRNKTKARLRTIMREREAASR</sequence>
<evidence type="ECO:0000313" key="4">
    <source>
        <dbReference type="Proteomes" id="UP000612362"/>
    </source>
</evidence>
<feature type="region of interest" description="Disordered" evidence="1">
    <location>
        <begin position="368"/>
        <end position="395"/>
    </location>
</feature>
<keyword evidence="4" id="KW-1185">Reference proteome</keyword>
<feature type="region of interest" description="Disordered" evidence="1">
    <location>
        <begin position="418"/>
        <end position="444"/>
    </location>
</feature>
<organism evidence="3 4">
    <name type="scientific">Ktedonospora formicarum</name>
    <dbReference type="NCBI Taxonomy" id="2778364"/>
    <lineage>
        <taxon>Bacteria</taxon>
        <taxon>Bacillati</taxon>
        <taxon>Chloroflexota</taxon>
        <taxon>Ktedonobacteria</taxon>
        <taxon>Ktedonobacterales</taxon>
        <taxon>Ktedonobacteraceae</taxon>
        <taxon>Ktedonospora</taxon>
    </lineage>
</organism>
<dbReference type="SUPFAM" id="SSF49452">
    <property type="entry name" value="Starch-binding domain-like"/>
    <property type="match status" value="1"/>
</dbReference>
<dbReference type="AlphaFoldDB" id="A0A8J3HZW8"/>
<feature type="compositionally biased region" description="Basic and acidic residues" evidence="1">
    <location>
        <begin position="435"/>
        <end position="444"/>
    </location>
</feature>
<feature type="transmembrane region" description="Helical" evidence="2">
    <location>
        <begin position="334"/>
        <end position="354"/>
    </location>
</feature>
<evidence type="ECO:0000313" key="3">
    <source>
        <dbReference type="EMBL" id="GHO43702.1"/>
    </source>
</evidence>
<keyword evidence="2" id="KW-1133">Transmembrane helix</keyword>
<evidence type="ECO:0008006" key="5">
    <source>
        <dbReference type="Google" id="ProtNLM"/>
    </source>
</evidence>
<dbReference type="GO" id="GO:0030246">
    <property type="term" value="F:carbohydrate binding"/>
    <property type="evidence" value="ECO:0007669"/>
    <property type="project" value="InterPro"/>
</dbReference>
<dbReference type="Gene3D" id="2.60.40.10">
    <property type="entry name" value="Immunoglobulins"/>
    <property type="match status" value="1"/>
</dbReference>
<gene>
    <name evidence="3" type="ORF">KSX_18650</name>
</gene>
<evidence type="ECO:0000256" key="1">
    <source>
        <dbReference type="SAM" id="MobiDB-lite"/>
    </source>
</evidence>
<dbReference type="Proteomes" id="UP000612362">
    <property type="component" value="Unassembled WGS sequence"/>
</dbReference>
<feature type="compositionally biased region" description="Basic residues" evidence="1">
    <location>
        <begin position="370"/>
        <end position="382"/>
    </location>
</feature>
<evidence type="ECO:0000256" key="2">
    <source>
        <dbReference type="SAM" id="Phobius"/>
    </source>
</evidence>
<dbReference type="InterPro" id="IPR013783">
    <property type="entry name" value="Ig-like_fold"/>
</dbReference>
<dbReference type="InterPro" id="IPR013784">
    <property type="entry name" value="Carb-bd-like_fold"/>
</dbReference>
<keyword evidence="2" id="KW-0472">Membrane</keyword>